<evidence type="ECO:0000313" key="3">
    <source>
        <dbReference type="EMBL" id="MCM2374656.1"/>
    </source>
</evidence>
<protein>
    <submittedName>
        <fullName evidence="3">Pre-peptidase C-terminal domain-containing protein</fullName>
    </submittedName>
</protein>
<name>A0ABT0UCT2_9BACT</name>
<proteinExistence type="predicted"/>
<organism evidence="3 4">
    <name type="scientific">Aporhodopirellula aestuarii</name>
    <dbReference type="NCBI Taxonomy" id="2950107"/>
    <lineage>
        <taxon>Bacteria</taxon>
        <taxon>Pseudomonadati</taxon>
        <taxon>Planctomycetota</taxon>
        <taxon>Planctomycetia</taxon>
        <taxon>Pirellulales</taxon>
        <taxon>Pirellulaceae</taxon>
        <taxon>Aporhodopirellula</taxon>
    </lineage>
</organism>
<dbReference type="SUPFAM" id="SSF89260">
    <property type="entry name" value="Collagen-binding domain"/>
    <property type="match status" value="2"/>
</dbReference>
<dbReference type="SUPFAM" id="SSF54001">
    <property type="entry name" value="Cysteine proteinases"/>
    <property type="match status" value="1"/>
</dbReference>
<dbReference type="Pfam" id="PF00041">
    <property type="entry name" value="fn3"/>
    <property type="match status" value="1"/>
</dbReference>
<dbReference type="InterPro" id="IPR038765">
    <property type="entry name" value="Papain-like_cys_pep_sf"/>
</dbReference>
<dbReference type="Gene3D" id="2.60.120.380">
    <property type="match status" value="2"/>
</dbReference>
<dbReference type="Pfam" id="PF05257">
    <property type="entry name" value="CHAP"/>
    <property type="match status" value="1"/>
</dbReference>
<dbReference type="InterPro" id="IPR036116">
    <property type="entry name" value="FN3_sf"/>
</dbReference>
<dbReference type="RefSeq" id="WP_250932652.1">
    <property type="nucleotide sequence ID" value="NZ_JAMQBK010000096.1"/>
</dbReference>
<evidence type="ECO:0000313" key="4">
    <source>
        <dbReference type="Proteomes" id="UP001202961"/>
    </source>
</evidence>
<evidence type="ECO:0000259" key="1">
    <source>
        <dbReference type="PROSITE" id="PS50853"/>
    </source>
</evidence>
<dbReference type="CDD" id="cd00063">
    <property type="entry name" value="FN3"/>
    <property type="match status" value="1"/>
</dbReference>
<dbReference type="SMART" id="SM00060">
    <property type="entry name" value="FN3"/>
    <property type="match status" value="1"/>
</dbReference>
<feature type="domain" description="Fibronectin type-III" evidence="1">
    <location>
        <begin position="285"/>
        <end position="376"/>
    </location>
</feature>
<gene>
    <name evidence="3" type="ORF">NB063_28880</name>
</gene>
<comment type="caution">
    <text evidence="3">The sequence shown here is derived from an EMBL/GenBank/DDBJ whole genome shotgun (WGS) entry which is preliminary data.</text>
</comment>
<dbReference type="InterPro" id="IPR007921">
    <property type="entry name" value="CHAP_dom"/>
</dbReference>
<dbReference type="Gene3D" id="3.90.1720.10">
    <property type="entry name" value="endopeptidase domain like (from Nostoc punctiforme)"/>
    <property type="match status" value="1"/>
</dbReference>
<dbReference type="SUPFAM" id="SSF49265">
    <property type="entry name" value="Fibronectin type III"/>
    <property type="match status" value="1"/>
</dbReference>
<dbReference type="Gene3D" id="2.60.40.10">
    <property type="entry name" value="Immunoglobulins"/>
    <property type="match status" value="1"/>
</dbReference>
<dbReference type="InterPro" id="IPR013783">
    <property type="entry name" value="Ig-like_fold"/>
</dbReference>
<dbReference type="InterPro" id="IPR007280">
    <property type="entry name" value="Peptidase_C_arc/bac"/>
</dbReference>
<sequence>MFSHVVPFFQTIFALIYRLLFQNESPRSQQREDNRASLSLETLERRQLMAGDLGGNTFNQANDIGTDRDRTIQEYVGPRDTNDFYKFTLTRRSTVDAAMSGLGADIDLELYNANRSRLAWSTNGGARNESISRTLDAGTYFVRAYPYGAASSNYTLDLAIEAIAAVAPDHAGNSLAAARNIGTLRGAVTLNDFVSTSGDRDDYVRFTLAQTSDVAITMTGMTNDADMQLLNGSGTTIASSGNWGSNNESMSRQLAAGTYFVRVTAYQGSTNYSLRLQADAVVSTPPSKVAVQATATASNAVRLNWNDAANETEYRVWYWNNGWQKLDTLGANTTSYTATGLAANARHHFVIQSVNAAGITNSELTSTVTPAAVAQSTLAIPVNWWGGAYTTDNGFRNRGYAPARFGATYLGTSAGNCTWYVEGRIRQTANVTGINASRLNGLTGNANVWEARTSIFQATSTPQVGAVAQWDVGGYGHVAFVERVNANGSIEISESSYVPNPQSNPGANFEYRTRTIRPGATGGVFAAWPTRFLVVRA</sequence>
<evidence type="ECO:0000259" key="2">
    <source>
        <dbReference type="PROSITE" id="PS50911"/>
    </source>
</evidence>
<reference evidence="3 4" key="1">
    <citation type="journal article" date="2022" name="Syst. Appl. Microbiol.">
        <title>Rhodopirellula aestuarii sp. nov., a novel member of the genus Rhodopirellula isolated from brackish sediments collected in the Tagus River estuary, Portugal.</title>
        <authorList>
            <person name="Vitorino I.R."/>
            <person name="Klimek D."/>
            <person name="Calusinska M."/>
            <person name="Lobo-da-Cunha A."/>
            <person name="Vasconcelos V."/>
            <person name="Lage O.M."/>
        </authorList>
    </citation>
    <scope>NUCLEOTIDE SEQUENCE [LARGE SCALE GENOMIC DNA]</scope>
    <source>
        <strain evidence="3 4">ICT_H3.1</strain>
    </source>
</reference>
<dbReference type="EMBL" id="JAMQBK010000096">
    <property type="protein sequence ID" value="MCM2374656.1"/>
    <property type="molecule type" value="Genomic_DNA"/>
</dbReference>
<accession>A0ABT0UCT2</accession>
<dbReference type="PROSITE" id="PS50911">
    <property type="entry name" value="CHAP"/>
    <property type="match status" value="1"/>
</dbReference>
<dbReference type="Pfam" id="PF04151">
    <property type="entry name" value="PPC"/>
    <property type="match status" value="2"/>
</dbReference>
<keyword evidence="4" id="KW-1185">Reference proteome</keyword>
<dbReference type="PROSITE" id="PS50853">
    <property type="entry name" value="FN3"/>
    <property type="match status" value="1"/>
</dbReference>
<dbReference type="Proteomes" id="UP001202961">
    <property type="component" value="Unassembled WGS sequence"/>
</dbReference>
<dbReference type="InterPro" id="IPR003961">
    <property type="entry name" value="FN3_dom"/>
</dbReference>
<feature type="domain" description="Peptidase C51" evidence="2">
    <location>
        <begin position="392"/>
        <end position="527"/>
    </location>
</feature>